<reference evidence="1 2" key="1">
    <citation type="journal article" date="2016" name="Mol. Biol. Evol.">
        <title>Comparative Genomics of Early-Diverging Mushroom-Forming Fungi Provides Insights into the Origins of Lignocellulose Decay Capabilities.</title>
        <authorList>
            <person name="Nagy L.G."/>
            <person name="Riley R."/>
            <person name="Tritt A."/>
            <person name="Adam C."/>
            <person name="Daum C."/>
            <person name="Floudas D."/>
            <person name="Sun H."/>
            <person name="Yadav J.S."/>
            <person name="Pangilinan J."/>
            <person name="Larsson K.H."/>
            <person name="Matsuura K."/>
            <person name="Barry K."/>
            <person name="Labutti K."/>
            <person name="Kuo R."/>
            <person name="Ohm R.A."/>
            <person name="Bhattacharya S.S."/>
            <person name="Shirouzu T."/>
            <person name="Yoshinaga Y."/>
            <person name="Martin F.M."/>
            <person name="Grigoriev I.V."/>
            <person name="Hibbett D.S."/>
        </authorList>
    </citation>
    <scope>NUCLEOTIDE SEQUENCE [LARGE SCALE GENOMIC DNA]</scope>
    <source>
        <strain evidence="1 2">HHB12029</strain>
    </source>
</reference>
<evidence type="ECO:0000313" key="2">
    <source>
        <dbReference type="Proteomes" id="UP000077266"/>
    </source>
</evidence>
<dbReference type="Proteomes" id="UP000077266">
    <property type="component" value="Unassembled WGS sequence"/>
</dbReference>
<protein>
    <submittedName>
        <fullName evidence="1">Uncharacterized protein</fullName>
    </submittedName>
</protein>
<evidence type="ECO:0000313" key="1">
    <source>
        <dbReference type="EMBL" id="KZV78524.1"/>
    </source>
</evidence>
<accession>A0A166MXA2</accession>
<feature type="non-terminal residue" evidence="1">
    <location>
        <position position="1"/>
    </location>
</feature>
<dbReference type="InParanoid" id="A0A166MXA2"/>
<dbReference type="AlphaFoldDB" id="A0A166MXA2"/>
<dbReference type="OrthoDB" id="2855870at2759"/>
<name>A0A166MXA2_EXIGL</name>
<organism evidence="1 2">
    <name type="scientific">Exidia glandulosa HHB12029</name>
    <dbReference type="NCBI Taxonomy" id="1314781"/>
    <lineage>
        <taxon>Eukaryota</taxon>
        <taxon>Fungi</taxon>
        <taxon>Dikarya</taxon>
        <taxon>Basidiomycota</taxon>
        <taxon>Agaricomycotina</taxon>
        <taxon>Agaricomycetes</taxon>
        <taxon>Auriculariales</taxon>
        <taxon>Exidiaceae</taxon>
        <taxon>Exidia</taxon>
    </lineage>
</organism>
<keyword evidence="2" id="KW-1185">Reference proteome</keyword>
<gene>
    <name evidence="1" type="ORF">EXIGLDRAFT_568361</name>
</gene>
<dbReference type="EMBL" id="KV426860">
    <property type="protein sequence ID" value="KZV78524.1"/>
    <property type="molecule type" value="Genomic_DNA"/>
</dbReference>
<feature type="non-terminal residue" evidence="1">
    <location>
        <position position="124"/>
    </location>
</feature>
<proteinExistence type="predicted"/>
<sequence length="124" mass="14380">WISTTGVRTLKPRSTLLLNFASEQDADRFTNMRRRLFVFSCMCEPGVFQPRDRDRICTRCWNPLARHRERDFSCREKCRLCGGAHSEEEHTCSQCDVLAKPCEHIKLRCVNCSKEHAADDGVCE</sequence>